<dbReference type="EnsemblFungi" id="EJT80260">
    <property type="protein sequence ID" value="EJT80260"/>
    <property type="gene ID" value="GGTG_00263"/>
</dbReference>
<reference evidence="3" key="1">
    <citation type="submission" date="2010-07" db="EMBL/GenBank/DDBJ databases">
        <title>The genome sequence of Gaeumannomyces graminis var. tritici strain R3-111a-1.</title>
        <authorList>
            <consortium name="The Broad Institute Genome Sequencing Platform"/>
            <person name="Ma L.-J."/>
            <person name="Dead R."/>
            <person name="Young S."/>
            <person name="Zeng Q."/>
            <person name="Koehrsen M."/>
            <person name="Alvarado L."/>
            <person name="Berlin A."/>
            <person name="Chapman S.B."/>
            <person name="Chen Z."/>
            <person name="Freedman E."/>
            <person name="Gellesch M."/>
            <person name="Goldberg J."/>
            <person name="Griggs A."/>
            <person name="Gujja S."/>
            <person name="Heilman E.R."/>
            <person name="Heiman D."/>
            <person name="Hepburn T."/>
            <person name="Howarth C."/>
            <person name="Jen D."/>
            <person name="Larson L."/>
            <person name="Mehta T."/>
            <person name="Neiman D."/>
            <person name="Pearson M."/>
            <person name="Roberts A."/>
            <person name="Saif S."/>
            <person name="Shea T."/>
            <person name="Shenoy N."/>
            <person name="Sisk P."/>
            <person name="Stolte C."/>
            <person name="Sykes S."/>
            <person name="Walk T."/>
            <person name="White J."/>
            <person name="Yandava C."/>
            <person name="Haas B."/>
            <person name="Nusbaum C."/>
            <person name="Birren B."/>
        </authorList>
    </citation>
    <scope>NUCLEOTIDE SEQUENCE [LARGE SCALE GENOMIC DNA]</scope>
    <source>
        <strain evidence="3">R3-111a-1</strain>
    </source>
</reference>
<dbReference type="VEuPathDB" id="FungiDB:GGTG_00263"/>
<reference evidence="1" key="2">
    <citation type="submission" date="2010-07" db="EMBL/GenBank/DDBJ databases">
        <authorList>
            <consortium name="The Broad Institute Genome Sequencing Platform"/>
            <consortium name="Broad Institute Genome Sequencing Center for Infectious Disease"/>
            <person name="Ma L.-J."/>
            <person name="Dead R."/>
            <person name="Young S."/>
            <person name="Zeng Q."/>
            <person name="Koehrsen M."/>
            <person name="Alvarado L."/>
            <person name="Berlin A."/>
            <person name="Chapman S.B."/>
            <person name="Chen Z."/>
            <person name="Freedman E."/>
            <person name="Gellesch M."/>
            <person name="Goldberg J."/>
            <person name="Griggs A."/>
            <person name="Gujja S."/>
            <person name="Heilman E.R."/>
            <person name="Heiman D."/>
            <person name="Hepburn T."/>
            <person name="Howarth C."/>
            <person name="Jen D."/>
            <person name="Larson L."/>
            <person name="Mehta T."/>
            <person name="Neiman D."/>
            <person name="Pearson M."/>
            <person name="Roberts A."/>
            <person name="Saif S."/>
            <person name="Shea T."/>
            <person name="Shenoy N."/>
            <person name="Sisk P."/>
            <person name="Stolte C."/>
            <person name="Sykes S."/>
            <person name="Walk T."/>
            <person name="White J."/>
            <person name="Yandava C."/>
            <person name="Haas B."/>
            <person name="Nusbaum C."/>
            <person name="Birren B."/>
        </authorList>
    </citation>
    <scope>NUCLEOTIDE SEQUENCE</scope>
    <source>
        <strain evidence="1">R3-111a-1</strain>
    </source>
</reference>
<evidence type="ECO:0000313" key="3">
    <source>
        <dbReference type="Proteomes" id="UP000006039"/>
    </source>
</evidence>
<sequence length="61" mass="6550">MTESPVTPPARGYLPLASHRTHYTGHEASLVSKLGKLPLGDDWLDLARMVIAATGAMAYGR</sequence>
<protein>
    <submittedName>
        <fullName evidence="1 2">Uncharacterized protein</fullName>
    </submittedName>
</protein>
<dbReference type="Proteomes" id="UP000006039">
    <property type="component" value="Unassembled WGS sequence"/>
</dbReference>
<reference evidence="1" key="3">
    <citation type="submission" date="2010-09" db="EMBL/GenBank/DDBJ databases">
        <title>Annotation of Gaeumannomyces graminis var. tritici R3-111a-1.</title>
        <authorList>
            <consortium name="The Broad Institute Genome Sequencing Platform"/>
            <person name="Ma L.-J."/>
            <person name="Dead R."/>
            <person name="Young S.K."/>
            <person name="Zeng Q."/>
            <person name="Gargeya S."/>
            <person name="Fitzgerald M."/>
            <person name="Haas B."/>
            <person name="Abouelleil A."/>
            <person name="Alvarado L."/>
            <person name="Arachchi H.M."/>
            <person name="Berlin A."/>
            <person name="Brown A."/>
            <person name="Chapman S.B."/>
            <person name="Chen Z."/>
            <person name="Dunbar C."/>
            <person name="Freedman E."/>
            <person name="Gearin G."/>
            <person name="Gellesch M."/>
            <person name="Goldberg J."/>
            <person name="Griggs A."/>
            <person name="Gujja S."/>
            <person name="Heiman D."/>
            <person name="Howarth C."/>
            <person name="Larson L."/>
            <person name="Lui A."/>
            <person name="MacDonald P.J.P."/>
            <person name="Mehta T."/>
            <person name="Montmayeur A."/>
            <person name="Murphy C."/>
            <person name="Neiman D."/>
            <person name="Pearson M."/>
            <person name="Priest M."/>
            <person name="Roberts A."/>
            <person name="Saif S."/>
            <person name="Shea T."/>
            <person name="Shenoy N."/>
            <person name="Sisk P."/>
            <person name="Stolte C."/>
            <person name="Sykes S."/>
            <person name="Yandava C."/>
            <person name="Wortman J."/>
            <person name="Nusbaum C."/>
            <person name="Birren B."/>
        </authorList>
    </citation>
    <scope>NUCLEOTIDE SEQUENCE</scope>
    <source>
        <strain evidence="1">R3-111a-1</strain>
    </source>
</reference>
<reference evidence="2" key="4">
    <citation type="journal article" date="2015" name="G3 (Bethesda)">
        <title>Genome sequences of three phytopathogenic species of the Magnaporthaceae family of fungi.</title>
        <authorList>
            <person name="Okagaki L.H."/>
            <person name="Nunes C.C."/>
            <person name="Sailsbery J."/>
            <person name="Clay B."/>
            <person name="Brown D."/>
            <person name="John T."/>
            <person name="Oh Y."/>
            <person name="Young N."/>
            <person name="Fitzgerald M."/>
            <person name="Haas B.J."/>
            <person name="Zeng Q."/>
            <person name="Young S."/>
            <person name="Adiconis X."/>
            <person name="Fan L."/>
            <person name="Levin J.Z."/>
            <person name="Mitchell T.K."/>
            <person name="Okubara P.A."/>
            <person name="Farman M.L."/>
            <person name="Kohn L.M."/>
            <person name="Birren B."/>
            <person name="Ma L.-J."/>
            <person name="Dean R.A."/>
        </authorList>
    </citation>
    <scope>NUCLEOTIDE SEQUENCE</scope>
    <source>
        <strain evidence="2">R3-111a-1</strain>
    </source>
</reference>
<proteinExistence type="predicted"/>
<dbReference type="EMBL" id="GL385395">
    <property type="protein sequence ID" value="EJT80260.1"/>
    <property type="molecule type" value="Genomic_DNA"/>
</dbReference>
<dbReference type="HOGENOM" id="CLU_2922747_0_0_1"/>
<dbReference type="AlphaFoldDB" id="J3NG70"/>
<dbReference type="GeneID" id="20340721"/>
<gene>
    <name evidence="2" type="primary">20340721</name>
    <name evidence="1" type="ORF">GGTG_00263</name>
</gene>
<accession>J3NG70</accession>
<evidence type="ECO:0000313" key="2">
    <source>
        <dbReference type="EnsemblFungi" id="EJT80260"/>
    </source>
</evidence>
<evidence type="ECO:0000313" key="1">
    <source>
        <dbReference type="EMBL" id="EJT80260.1"/>
    </source>
</evidence>
<organism evidence="1">
    <name type="scientific">Gaeumannomyces tritici (strain R3-111a-1)</name>
    <name type="common">Wheat and barley take-all root rot fungus</name>
    <name type="synonym">Gaeumannomyces graminis var. tritici</name>
    <dbReference type="NCBI Taxonomy" id="644352"/>
    <lineage>
        <taxon>Eukaryota</taxon>
        <taxon>Fungi</taxon>
        <taxon>Dikarya</taxon>
        <taxon>Ascomycota</taxon>
        <taxon>Pezizomycotina</taxon>
        <taxon>Sordariomycetes</taxon>
        <taxon>Sordariomycetidae</taxon>
        <taxon>Magnaporthales</taxon>
        <taxon>Magnaporthaceae</taxon>
        <taxon>Gaeumannomyces</taxon>
    </lineage>
</organism>
<reference evidence="2" key="5">
    <citation type="submission" date="2018-04" db="UniProtKB">
        <authorList>
            <consortium name="EnsemblFungi"/>
        </authorList>
    </citation>
    <scope>IDENTIFICATION</scope>
    <source>
        <strain evidence="2">R3-111a-1</strain>
    </source>
</reference>
<name>J3NG70_GAET3</name>
<keyword evidence="3" id="KW-1185">Reference proteome</keyword>
<dbReference type="RefSeq" id="XP_009216269.1">
    <property type="nucleotide sequence ID" value="XM_009218005.1"/>
</dbReference>